<dbReference type="Pfam" id="PF03496">
    <property type="entry name" value="ADPrib_exo_Tox"/>
    <property type="match status" value="1"/>
</dbReference>
<feature type="signal peptide" evidence="1">
    <location>
        <begin position="1"/>
        <end position="23"/>
    </location>
</feature>
<keyword evidence="4" id="KW-1185">Reference proteome</keyword>
<feature type="domain" description="ADP ribosyltransferase" evidence="2">
    <location>
        <begin position="750"/>
        <end position="890"/>
    </location>
</feature>
<dbReference type="Proteomes" id="UP000192796">
    <property type="component" value="Unassembled WGS sequence"/>
</dbReference>
<dbReference type="EMBL" id="LVYD01000049">
    <property type="protein sequence ID" value="OQP62619.1"/>
    <property type="molecule type" value="Genomic_DNA"/>
</dbReference>
<dbReference type="PROSITE" id="PS51996">
    <property type="entry name" value="TR_MART"/>
    <property type="match status" value="1"/>
</dbReference>
<proteinExistence type="predicted"/>
<organism evidence="3 4">
    <name type="scientific">Niastella vici</name>
    <dbReference type="NCBI Taxonomy" id="1703345"/>
    <lineage>
        <taxon>Bacteria</taxon>
        <taxon>Pseudomonadati</taxon>
        <taxon>Bacteroidota</taxon>
        <taxon>Chitinophagia</taxon>
        <taxon>Chitinophagales</taxon>
        <taxon>Chitinophagaceae</taxon>
        <taxon>Niastella</taxon>
    </lineage>
</organism>
<feature type="chain" id="PRO_5012799864" description="ADP ribosyltransferase domain-containing protein" evidence="1">
    <location>
        <begin position="24"/>
        <end position="916"/>
    </location>
</feature>
<comment type="caution">
    <text evidence="3">The sequence shown here is derived from an EMBL/GenBank/DDBJ whole genome shotgun (WGS) entry which is preliminary data.</text>
</comment>
<dbReference type="AlphaFoldDB" id="A0A1V9FW75"/>
<evidence type="ECO:0000313" key="4">
    <source>
        <dbReference type="Proteomes" id="UP000192796"/>
    </source>
</evidence>
<accession>A0A1V9FW75</accession>
<dbReference type="RefSeq" id="WP_081148401.1">
    <property type="nucleotide sequence ID" value="NZ_LVYD01000049.1"/>
</dbReference>
<dbReference type="Gene3D" id="3.90.176.10">
    <property type="entry name" value="Toxin ADP-ribosyltransferase, Chain A, domain 1"/>
    <property type="match status" value="1"/>
</dbReference>
<keyword evidence="1" id="KW-0732">Signal</keyword>
<dbReference type="GO" id="GO:0106274">
    <property type="term" value="F:NAD+-protein-arginine ADP-ribosyltransferase activity"/>
    <property type="evidence" value="ECO:0007669"/>
    <property type="project" value="UniProtKB-EC"/>
</dbReference>
<dbReference type="STRING" id="1703345.A3860_26780"/>
<reference evidence="3 4" key="1">
    <citation type="submission" date="2016-03" db="EMBL/GenBank/DDBJ databases">
        <title>Niastella vici sp. nov., isolated from farmland soil.</title>
        <authorList>
            <person name="Chen L."/>
            <person name="Wang D."/>
            <person name="Yang S."/>
            <person name="Wang G."/>
        </authorList>
    </citation>
    <scope>NUCLEOTIDE SEQUENCE [LARGE SCALE GENOMIC DNA]</scope>
    <source>
        <strain evidence="3 4">DJ57</strain>
    </source>
</reference>
<dbReference type="OrthoDB" id="604269at2"/>
<name>A0A1V9FW75_9BACT</name>
<sequence length="916" mass="103502">MRNIVALLLVLTFAGAAFNNSFANNPGVKTGKQQFNERVIDRLSKQFVATVTYNKTHKNKKYYIKDAGDIPFFNAWFSSENASKLLLDNYLALDTKYEEHINDYINKLREQYLPEKYKDFQIYFMVAGMFYTPDVSKTDVDMDLDWKKVRSISFDNMPATATNAPYATGTNDEAVLQDYDKRVTKAIFETVQGKKNITISKTDKTIIIYKWFLFDIDFKDGTLESYLKGNTTDANNMLNTATSAARPVMFMEDGCLYKKSSAVLNEITSLQQFLALDGDNSDLISVANMTEQRNKLMKDVTNAFVYFYQKENSLIPDDFCTRPDAEKETILGKLAATYKNAPTGDWETAPFRNPILFSNINWETRKCILSYLLNKTDCNDAKGMFMNNACENMVIDAIGGVRESDKTQLLEYFNDPIYFKKLVDRLHDAGGEDNYTGVIYALASMAASVGYWDENKNDISDALFDFHNTKKDVATFIVQETDFDQSIDYSKGLHFKISCGQYSFSDGSYQKISSSEDNFDCKPFTPVQFVYSDKLEFVVQKPNGTYPVPGEIVTVPALYLQWLVSTDFKMSSIKKAHTTLMVVSLLNGVGTFATATSIGARIWAAGDVLATSASLVCTNTEFRSYVKERWGDDGLDVLGTINTLGSWYGGAYLGRGALKYLADKIERRAVIAAIGQMRKDIELARRFARQADAIDDAAVAMDKAGMKLIQSVLEESEWAVLFQNSDLASYKQALLSDPSLRKLGQYIMLEEEAVIKYYTTNAGYKEFNKALRGEITMTDFFIKYEKALNQALSKLPAYPQQAVLWRGLKEIDLDRVKDLYKVGTVVTENGFVSCANNVNDFIKSSRMRDFNIIIKIEGKSGKLIQEASTLPEEAEVLIKSKTNFEVIKSDMQLHPDVRFEDANGYPMIWTIVLKEL</sequence>
<evidence type="ECO:0000313" key="3">
    <source>
        <dbReference type="EMBL" id="OQP62619.1"/>
    </source>
</evidence>
<dbReference type="SUPFAM" id="SSF56399">
    <property type="entry name" value="ADP-ribosylation"/>
    <property type="match status" value="1"/>
</dbReference>
<evidence type="ECO:0000259" key="2">
    <source>
        <dbReference type="Pfam" id="PF03496"/>
    </source>
</evidence>
<dbReference type="GO" id="GO:0016779">
    <property type="term" value="F:nucleotidyltransferase activity"/>
    <property type="evidence" value="ECO:0007669"/>
    <property type="project" value="UniProtKB-KW"/>
</dbReference>
<gene>
    <name evidence="3" type="ORF">A3860_26780</name>
</gene>
<evidence type="ECO:0000256" key="1">
    <source>
        <dbReference type="SAM" id="SignalP"/>
    </source>
</evidence>
<protein>
    <recommendedName>
        <fullName evidence="2">ADP ribosyltransferase domain-containing protein</fullName>
    </recommendedName>
</protein>
<dbReference type="InterPro" id="IPR003540">
    <property type="entry name" value="ADP-ribosyltransferase"/>
</dbReference>